<feature type="non-terminal residue" evidence="2">
    <location>
        <position position="1"/>
    </location>
</feature>
<dbReference type="Proteomes" id="UP000663873">
    <property type="component" value="Unassembled WGS sequence"/>
</dbReference>
<keyword evidence="3" id="KW-1185">Reference proteome</keyword>
<comment type="caution">
    <text evidence="2">The sequence shown here is derived from an EMBL/GenBank/DDBJ whole genome shotgun (WGS) entry which is preliminary data.</text>
</comment>
<accession>A0A821YF05</accession>
<evidence type="ECO:0000313" key="1">
    <source>
        <dbReference type="EMBL" id="CAF4954184.1"/>
    </source>
</evidence>
<dbReference type="EMBL" id="CAJOBP010093226">
    <property type="protein sequence ID" value="CAF4954184.1"/>
    <property type="molecule type" value="Genomic_DNA"/>
</dbReference>
<gene>
    <name evidence="1" type="ORF">UJA718_LOCUS47901</name>
    <name evidence="2" type="ORF">UJA718_LOCUS48398</name>
</gene>
<evidence type="ECO:0000313" key="3">
    <source>
        <dbReference type="Proteomes" id="UP000663873"/>
    </source>
</evidence>
<proteinExistence type="predicted"/>
<name>A0A821YF05_9BILA</name>
<evidence type="ECO:0000313" key="2">
    <source>
        <dbReference type="EMBL" id="CAF4963969.1"/>
    </source>
</evidence>
<protein>
    <submittedName>
        <fullName evidence="2">Uncharacterized protein</fullName>
    </submittedName>
</protein>
<dbReference type="AlphaFoldDB" id="A0A821YF05"/>
<sequence>MNTVITISTSTGSGKSTLLPALLIAEGY</sequence>
<organism evidence="2 3">
    <name type="scientific">Rotaria socialis</name>
    <dbReference type="NCBI Taxonomy" id="392032"/>
    <lineage>
        <taxon>Eukaryota</taxon>
        <taxon>Metazoa</taxon>
        <taxon>Spiralia</taxon>
        <taxon>Gnathifera</taxon>
        <taxon>Rotifera</taxon>
        <taxon>Eurotatoria</taxon>
        <taxon>Bdelloidea</taxon>
        <taxon>Philodinida</taxon>
        <taxon>Philodinidae</taxon>
        <taxon>Rotaria</taxon>
    </lineage>
</organism>
<dbReference type="EMBL" id="CAJOBP010096559">
    <property type="protein sequence ID" value="CAF4963969.1"/>
    <property type="molecule type" value="Genomic_DNA"/>
</dbReference>
<reference evidence="2" key="1">
    <citation type="submission" date="2021-02" db="EMBL/GenBank/DDBJ databases">
        <authorList>
            <person name="Nowell W R."/>
        </authorList>
    </citation>
    <scope>NUCLEOTIDE SEQUENCE</scope>
</reference>